<dbReference type="Pfam" id="PF05592">
    <property type="entry name" value="Bac_rhamnosid"/>
    <property type="match status" value="1"/>
</dbReference>
<evidence type="ECO:0000313" key="7">
    <source>
        <dbReference type="Proteomes" id="UP000256977"/>
    </source>
</evidence>
<dbReference type="InterPro" id="IPR035398">
    <property type="entry name" value="Bac_rhamnosid_C"/>
</dbReference>
<dbReference type="InterPro" id="IPR035396">
    <property type="entry name" value="Bac_rhamnosid6H"/>
</dbReference>
<gene>
    <name evidence="6" type="ORF">DFP98_130104</name>
</gene>
<evidence type="ECO:0000259" key="5">
    <source>
        <dbReference type="Pfam" id="PF21557"/>
    </source>
</evidence>
<dbReference type="InterPro" id="IPR013737">
    <property type="entry name" value="Bac_rhamnosid_N"/>
</dbReference>
<dbReference type="Pfam" id="PF08531">
    <property type="entry name" value="Bac_rhamnosid_N"/>
    <property type="match status" value="1"/>
</dbReference>
<evidence type="ECO:0000313" key="6">
    <source>
        <dbReference type="EMBL" id="RED60582.1"/>
    </source>
</evidence>
<protein>
    <submittedName>
        <fullName evidence="6">Alpha-L-rhamnosidase-like protein</fullName>
    </submittedName>
</protein>
<feature type="domain" description="Alpha-L-rhamnosidase" evidence="5">
    <location>
        <begin position="225"/>
        <end position="393"/>
    </location>
</feature>
<organism evidence="6 7">
    <name type="scientific">Cohnella phaseoli</name>
    <dbReference type="NCBI Taxonomy" id="456490"/>
    <lineage>
        <taxon>Bacteria</taxon>
        <taxon>Bacillati</taxon>
        <taxon>Bacillota</taxon>
        <taxon>Bacilli</taxon>
        <taxon>Bacillales</taxon>
        <taxon>Paenibacillaceae</taxon>
        <taxon>Cohnella</taxon>
    </lineage>
</organism>
<keyword evidence="7" id="KW-1185">Reference proteome</keyword>
<evidence type="ECO:0000259" key="1">
    <source>
        <dbReference type="Pfam" id="PF05592"/>
    </source>
</evidence>
<dbReference type="SUPFAM" id="SSF48208">
    <property type="entry name" value="Six-hairpin glycosidases"/>
    <property type="match status" value="1"/>
</dbReference>
<dbReference type="InterPro" id="IPR048653">
    <property type="entry name" value="RhaB_D2"/>
</dbReference>
<feature type="domain" description="Alpha-L-rhamnosidase concanavalin-like" evidence="1">
    <location>
        <begin position="441"/>
        <end position="521"/>
    </location>
</feature>
<feature type="domain" description="Bacterial alpha-L-rhamnosidase N-terminal" evidence="2">
    <location>
        <begin position="41"/>
        <end position="186"/>
    </location>
</feature>
<dbReference type="AlphaFoldDB" id="A0A3D9IFN0"/>
<feature type="domain" description="Alpha-L-rhamnosidase C-terminal" evidence="4">
    <location>
        <begin position="878"/>
        <end position="934"/>
    </location>
</feature>
<dbReference type="Gene3D" id="2.60.420.10">
    <property type="entry name" value="Maltose phosphorylase, domain 3"/>
    <property type="match status" value="1"/>
</dbReference>
<dbReference type="InterPro" id="IPR012341">
    <property type="entry name" value="6hp_glycosidase-like_sf"/>
</dbReference>
<comment type="caution">
    <text evidence="6">The sequence shown here is derived from an EMBL/GenBank/DDBJ whole genome shotgun (WGS) entry which is preliminary data.</text>
</comment>
<evidence type="ECO:0000259" key="2">
    <source>
        <dbReference type="Pfam" id="PF08531"/>
    </source>
</evidence>
<dbReference type="PANTHER" id="PTHR34987">
    <property type="entry name" value="C, PUTATIVE (AFU_ORTHOLOGUE AFUA_3G02880)-RELATED"/>
    <property type="match status" value="1"/>
</dbReference>
<reference evidence="6 7" key="1">
    <citation type="submission" date="2018-07" db="EMBL/GenBank/DDBJ databases">
        <title>Genomic Encyclopedia of Type Strains, Phase III (KMG-III): the genomes of soil and plant-associated and newly described type strains.</title>
        <authorList>
            <person name="Whitman W."/>
        </authorList>
    </citation>
    <scope>NUCLEOTIDE SEQUENCE [LARGE SCALE GENOMIC DNA]</scope>
    <source>
        <strain evidence="6 7">CECT 7287</strain>
    </source>
</reference>
<dbReference type="PANTHER" id="PTHR34987:SF2">
    <property type="entry name" value="B, PUTATIVE (AFU_ORTHOLOGUE AFUA_7G05040)-RELATED"/>
    <property type="match status" value="1"/>
</dbReference>
<dbReference type="EMBL" id="QRDZ01000030">
    <property type="protein sequence ID" value="RED60582.1"/>
    <property type="molecule type" value="Genomic_DNA"/>
</dbReference>
<dbReference type="Gene3D" id="1.50.10.10">
    <property type="match status" value="1"/>
</dbReference>
<sequence>MMRIGNGEAHWIWDGDDPRKRNRWVIFRKKFTLDELVEESSWLHITADSKYAAYVNGRFIGTGPARGWPSTPFYDTYDIGEHLRTQDNVVAILVQHYGISTFQYIEGRGSLLARLELAGSEGRTSAIGSDRSWRVHPHEGYARSAERICCQLAWTEIYDANGMDEWWKDISCEDDEWDLAVELKEEVGLPWQAVRKRDIPHLTETVIYPRAVEGVRRVVPRGQSVSLDLQPNLFPESRDANPRKVLALVACQIVAPREMPCVISFPWDNWLSTYGSLSVKGTIYEVSASREVEIRLLAGANLFLMRISEPFHLGSVFFNAQADEPVTFVVPGEPSASFVTLGPFRSRTLAQTGENLPQTEEDWETDERFEKAWQAKEWGDLLSFRQWIRPIAPEQTCRDNVYMPNRYKDIVQEIPLTPDLQNMILPNSAYGMLYPDSQGDIELLLDFGQEATGYIQFELDAEQGTVVDCYGVERVGADLAPEHSEGMNNTLRYVSREGKQLYRSLVRRGFRYLFVTFRKAKRPIKVFDVHVRFSTYPVTENGRLECSDERLNRIWDISRKTLLACMEDTLVDCPAYEQTFWVGDARNVSLVNYYCFGSYPLIRRCLSLVAGSLQRSPVTESQVPSGWHNVLTAWSLLWVAACKEYYVYSGDVAFLKEIYPSLQRNMEGFLARLNDRDLLQMNAWNMLEWAAMDTPDDGIATHLNASLANALEAVADIAEELAYERDAARWRQVAEKIKLAVNRWLWDEEKLAYADSLRSDGTLSNVFSMQTQVMVYLADCASGSRKTRLEQYLQQPPDSFVQIVNPFMLFFYFEALSRIERQNQIVELIREVWGRMIDEGTESCWETVSRPDMDRPTRSYCHAWSTAPGYFMGSEILGVRPLAPGFTRALIDPKPCGLHWAKGAVPVPQGTIEIEWRSAADGISLQYAAPPGIEVVIGRDVVHHVRIEYGE</sequence>
<proteinExistence type="predicted"/>
<evidence type="ECO:0000259" key="3">
    <source>
        <dbReference type="Pfam" id="PF17389"/>
    </source>
</evidence>
<name>A0A3D9IFN0_9BACL</name>
<feature type="domain" description="Alpha-L-rhamnosidase six-hairpin glycosidase" evidence="3">
    <location>
        <begin position="541"/>
        <end position="875"/>
    </location>
</feature>
<accession>A0A3D9IFN0</accession>
<dbReference type="InterPro" id="IPR008928">
    <property type="entry name" value="6-hairpin_glycosidase_sf"/>
</dbReference>
<dbReference type="Proteomes" id="UP000256977">
    <property type="component" value="Unassembled WGS sequence"/>
</dbReference>
<dbReference type="Pfam" id="PF17389">
    <property type="entry name" value="Bac_rhamnosid6H"/>
    <property type="match status" value="1"/>
</dbReference>
<dbReference type="Pfam" id="PF17390">
    <property type="entry name" value="Bac_rhamnosid_C"/>
    <property type="match status" value="1"/>
</dbReference>
<dbReference type="SUPFAM" id="SSF49785">
    <property type="entry name" value="Galactose-binding domain-like"/>
    <property type="match status" value="1"/>
</dbReference>
<dbReference type="RefSeq" id="WP_116064227.1">
    <property type="nucleotide sequence ID" value="NZ_QRDZ01000030.1"/>
</dbReference>
<dbReference type="Gene3D" id="2.60.120.260">
    <property type="entry name" value="Galactose-binding domain-like"/>
    <property type="match status" value="3"/>
</dbReference>
<dbReference type="OrthoDB" id="9815108at2"/>
<dbReference type="InterPro" id="IPR008979">
    <property type="entry name" value="Galactose-bd-like_sf"/>
</dbReference>
<dbReference type="GO" id="GO:0005975">
    <property type="term" value="P:carbohydrate metabolic process"/>
    <property type="evidence" value="ECO:0007669"/>
    <property type="project" value="InterPro"/>
</dbReference>
<dbReference type="InterPro" id="IPR008902">
    <property type="entry name" value="Rhamnosid_concanavalin"/>
</dbReference>
<evidence type="ECO:0000259" key="4">
    <source>
        <dbReference type="Pfam" id="PF17390"/>
    </source>
</evidence>
<dbReference type="Pfam" id="PF21557">
    <property type="entry name" value="RhaB_D2"/>
    <property type="match status" value="1"/>
</dbReference>